<reference evidence="3" key="1">
    <citation type="submission" date="2022-10" db="EMBL/GenBank/DDBJ databases">
        <title>Culturing micro-colonial fungi from biological soil crusts in the Mojave desert and describing Neophaeococcomyces mojavensis, and introducing the new genera and species Taxawa tesnikishii.</title>
        <authorList>
            <person name="Kurbessoian T."/>
            <person name="Stajich J.E."/>
        </authorList>
    </citation>
    <scope>NUCLEOTIDE SEQUENCE</scope>
    <source>
        <strain evidence="3">TK_35</strain>
    </source>
</reference>
<feature type="domain" description="BHLH" evidence="2">
    <location>
        <begin position="21"/>
        <end position="78"/>
    </location>
</feature>
<comment type="caution">
    <text evidence="3">The sequence shown here is derived from an EMBL/GenBank/DDBJ whole genome shotgun (WGS) entry which is preliminary data.</text>
</comment>
<dbReference type="AlphaFoldDB" id="A0AA38XIN0"/>
<sequence length="93" mass="10587">MAHFVKLIYDILTIFTSQVFVKKERHKLDERARRSQLALAIRELQTVLISPNFTAAPHLKARSAAETIEAAITLIKELRDEVNRLGSRKCQAS</sequence>
<dbReference type="Gene3D" id="4.10.280.10">
    <property type="entry name" value="Helix-loop-helix DNA-binding domain"/>
    <property type="match status" value="1"/>
</dbReference>
<dbReference type="InterPro" id="IPR011598">
    <property type="entry name" value="bHLH_dom"/>
</dbReference>
<evidence type="ECO:0000313" key="4">
    <source>
        <dbReference type="Proteomes" id="UP001172681"/>
    </source>
</evidence>
<gene>
    <name evidence="3" type="ORF">H2204_014714</name>
</gene>
<dbReference type="SUPFAM" id="SSF47459">
    <property type="entry name" value="HLH, helix-loop-helix DNA-binding domain"/>
    <property type="match status" value="1"/>
</dbReference>
<dbReference type="InterPro" id="IPR036638">
    <property type="entry name" value="HLH_DNA-bd_sf"/>
</dbReference>
<evidence type="ECO:0000259" key="2">
    <source>
        <dbReference type="PROSITE" id="PS50888"/>
    </source>
</evidence>
<dbReference type="Proteomes" id="UP001172681">
    <property type="component" value="Unassembled WGS sequence"/>
</dbReference>
<name>A0AA38XIN0_9EURO</name>
<evidence type="ECO:0000256" key="1">
    <source>
        <dbReference type="SAM" id="Coils"/>
    </source>
</evidence>
<dbReference type="GO" id="GO:0046983">
    <property type="term" value="F:protein dimerization activity"/>
    <property type="evidence" value="ECO:0007669"/>
    <property type="project" value="InterPro"/>
</dbReference>
<keyword evidence="1" id="KW-0175">Coiled coil</keyword>
<feature type="coiled-coil region" evidence="1">
    <location>
        <begin position="61"/>
        <end position="88"/>
    </location>
</feature>
<proteinExistence type="predicted"/>
<protein>
    <recommendedName>
        <fullName evidence="2">BHLH domain-containing protein</fullName>
    </recommendedName>
</protein>
<dbReference type="EMBL" id="JAPDRN010000197">
    <property type="protein sequence ID" value="KAJ9613720.1"/>
    <property type="molecule type" value="Genomic_DNA"/>
</dbReference>
<keyword evidence="4" id="KW-1185">Reference proteome</keyword>
<accession>A0AA38XIN0</accession>
<dbReference type="Pfam" id="PF00010">
    <property type="entry name" value="HLH"/>
    <property type="match status" value="1"/>
</dbReference>
<organism evidence="3 4">
    <name type="scientific">Knufia peltigerae</name>
    <dbReference type="NCBI Taxonomy" id="1002370"/>
    <lineage>
        <taxon>Eukaryota</taxon>
        <taxon>Fungi</taxon>
        <taxon>Dikarya</taxon>
        <taxon>Ascomycota</taxon>
        <taxon>Pezizomycotina</taxon>
        <taxon>Eurotiomycetes</taxon>
        <taxon>Chaetothyriomycetidae</taxon>
        <taxon>Chaetothyriales</taxon>
        <taxon>Trichomeriaceae</taxon>
        <taxon>Knufia</taxon>
    </lineage>
</organism>
<dbReference type="PROSITE" id="PS50888">
    <property type="entry name" value="BHLH"/>
    <property type="match status" value="1"/>
</dbReference>
<evidence type="ECO:0000313" key="3">
    <source>
        <dbReference type="EMBL" id="KAJ9613720.1"/>
    </source>
</evidence>